<organism evidence="4 5">
    <name type="scientific">Coccomyxa viridis</name>
    <dbReference type="NCBI Taxonomy" id="1274662"/>
    <lineage>
        <taxon>Eukaryota</taxon>
        <taxon>Viridiplantae</taxon>
        <taxon>Chlorophyta</taxon>
        <taxon>core chlorophytes</taxon>
        <taxon>Trebouxiophyceae</taxon>
        <taxon>Trebouxiophyceae incertae sedis</taxon>
        <taxon>Coccomyxaceae</taxon>
        <taxon>Coccomyxa</taxon>
    </lineage>
</organism>
<dbReference type="EMBL" id="CAXHTA020000020">
    <property type="protein sequence ID" value="CAL5229214.1"/>
    <property type="molecule type" value="Genomic_DNA"/>
</dbReference>
<evidence type="ECO:0000256" key="2">
    <source>
        <dbReference type="ARBA" id="ARBA00022737"/>
    </source>
</evidence>
<gene>
    <name evidence="4" type="primary">g12497</name>
    <name evidence="4" type="ORF">VP750_LOCUS11120</name>
</gene>
<reference evidence="4 5" key="1">
    <citation type="submission" date="2024-06" db="EMBL/GenBank/DDBJ databases">
        <authorList>
            <person name="Kraege A."/>
            <person name="Thomma B."/>
        </authorList>
    </citation>
    <scope>NUCLEOTIDE SEQUENCE [LARGE SCALE GENOMIC DNA]</scope>
</reference>
<dbReference type="SUPFAM" id="SSF117281">
    <property type="entry name" value="Kelch motif"/>
    <property type="match status" value="1"/>
</dbReference>
<dbReference type="InterPro" id="IPR015915">
    <property type="entry name" value="Kelch-typ_b-propeller"/>
</dbReference>
<keyword evidence="5" id="KW-1185">Reference proteome</keyword>
<sequence length="551" mass="59420">MGHTAVTVDATESWGEELLIIFGGLSEEKYALGDLKVLQARTVAWFHPEVPNSTSPPARAFHCGAAIGKRVYIFGGHVWVKQTRGLQKFDDFWCLDTDTWEWTVVDIPKDAQRPSSRDFAGMVGLPGGRLLLFGGLDATEKRVDDTWLYDAKENTWTELKPEGVRPKARYAHSLTSCNGRVYLFGGESNTSLLADVWTLRGLASKGSLSVAWVQLELQGQAPTARKGAAIAAVDNCLLVMGGRTSEVGWFRSRTETYHNDVVSVDFSIGPQWRPQLVQGDVPQPREFHTVSSVSGGRLLLLGGGNGKQSFGDAWWLEPEEDARLAAELAGPHAQGLLESSATHTAAKASFGMQGVQGSSTPLSALSLDLGTSLAALNGSVHGSELAASRAPSDAREAGGSRRSRLADMSNGEGLPGVHQSSAAWWSGAQQKQELEALRQRLGLSCSQAADSTGQNNGSHSQRSFHTASTSRLEDLCVGDVRQLMDLYKQMVPVGLKAALLSKQADASVPLHTLMSNAPMTGRFTHLGLEDLRLVDVPELHSDFHSLLSLQQ</sequence>
<evidence type="ECO:0000313" key="5">
    <source>
        <dbReference type="Proteomes" id="UP001497392"/>
    </source>
</evidence>
<evidence type="ECO:0000256" key="1">
    <source>
        <dbReference type="ARBA" id="ARBA00022441"/>
    </source>
</evidence>
<protein>
    <submittedName>
        <fullName evidence="4">G12497 protein</fullName>
    </submittedName>
</protein>
<proteinExistence type="predicted"/>
<dbReference type="Pfam" id="PF24681">
    <property type="entry name" value="Kelch_KLHDC2_KLHL20_DRC7"/>
    <property type="match status" value="2"/>
</dbReference>
<name>A0ABP1GAI1_9CHLO</name>
<dbReference type="Proteomes" id="UP001497392">
    <property type="component" value="Unassembled WGS sequence"/>
</dbReference>
<evidence type="ECO:0000256" key="3">
    <source>
        <dbReference type="SAM" id="MobiDB-lite"/>
    </source>
</evidence>
<feature type="region of interest" description="Disordered" evidence="3">
    <location>
        <begin position="383"/>
        <end position="419"/>
    </location>
</feature>
<keyword evidence="1" id="KW-0880">Kelch repeat</keyword>
<evidence type="ECO:0000313" key="4">
    <source>
        <dbReference type="EMBL" id="CAL5229214.1"/>
    </source>
</evidence>
<keyword evidence="2" id="KW-0677">Repeat</keyword>
<dbReference type="PANTHER" id="PTHR46093:SF13">
    <property type="entry name" value="RAB9 EFFECTOR PROTEIN WITH KELCH MOTIFS"/>
    <property type="match status" value="1"/>
</dbReference>
<accession>A0ABP1GAI1</accession>
<dbReference type="Gene3D" id="2.120.10.80">
    <property type="entry name" value="Kelch-type beta propeller"/>
    <property type="match status" value="2"/>
</dbReference>
<dbReference type="PANTHER" id="PTHR46093">
    <property type="entry name" value="ACYL-COA-BINDING DOMAIN-CONTAINING PROTEIN 5"/>
    <property type="match status" value="1"/>
</dbReference>
<comment type="caution">
    <text evidence="4">The sequence shown here is derived from an EMBL/GenBank/DDBJ whole genome shotgun (WGS) entry which is preliminary data.</text>
</comment>